<name>A0ABP1GJI3_9EUKA</name>
<reference evidence="1 2" key="1">
    <citation type="submission" date="2024-07" db="EMBL/GenBank/DDBJ databases">
        <authorList>
            <person name="Akdeniz Z."/>
        </authorList>
    </citation>
    <scope>NUCLEOTIDE SEQUENCE [LARGE SCALE GENOMIC DNA]</scope>
</reference>
<organism evidence="1 2">
    <name type="scientific">Hexamita inflata</name>
    <dbReference type="NCBI Taxonomy" id="28002"/>
    <lineage>
        <taxon>Eukaryota</taxon>
        <taxon>Metamonada</taxon>
        <taxon>Diplomonadida</taxon>
        <taxon>Hexamitidae</taxon>
        <taxon>Hexamitinae</taxon>
        <taxon>Hexamita</taxon>
    </lineage>
</organism>
<dbReference type="EMBL" id="CAXDID020000001">
    <property type="protein sequence ID" value="CAL5970685.1"/>
    <property type="molecule type" value="Genomic_DNA"/>
</dbReference>
<gene>
    <name evidence="1" type="ORF">HINF_LOCUS625</name>
</gene>
<sequence length="167" mass="20067">MLQSSIQLIQKLLIIAQPGAQVLQFIISYISLFQKIFIKYTDGFLFQNANIKWLNQSIEMLQILRIILTRSSQTLTLAKTQYVFESKRKTFQMNLRKICLRYVFKLHALDIQQTLRMRYFVLKQYCLFTDSMKFVDQFKLIEQLEITLFVAYVIFSHWDQETRFPVK</sequence>
<accession>A0ABP1GJI3</accession>
<evidence type="ECO:0000313" key="1">
    <source>
        <dbReference type="EMBL" id="CAL5970685.1"/>
    </source>
</evidence>
<keyword evidence="2" id="KW-1185">Reference proteome</keyword>
<protein>
    <submittedName>
        <fullName evidence="1">Hypothetical_protein</fullName>
    </submittedName>
</protein>
<proteinExistence type="predicted"/>
<comment type="caution">
    <text evidence="1">The sequence shown here is derived from an EMBL/GenBank/DDBJ whole genome shotgun (WGS) entry which is preliminary data.</text>
</comment>
<evidence type="ECO:0000313" key="2">
    <source>
        <dbReference type="Proteomes" id="UP001642409"/>
    </source>
</evidence>
<dbReference type="Proteomes" id="UP001642409">
    <property type="component" value="Unassembled WGS sequence"/>
</dbReference>